<accession>A0A1M7DCP8</accession>
<gene>
    <name evidence="1" type="ORF">SAMN04488494_0698</name>
</gene>
<sequence length="99" mass="11226">MSHPDGFTLHITSMTQPTEGIAVSYAATQNSHSRDQLDKVVSHALKHDGYVGGWLNKDNGLYYFDSTRLFPEDRLDEALKFGKENGLVYLYYLQVLKCP</sequence>
<dbReference type="EMBL" id="FRCJ01000001">
    <property type="protein sequence ID" value="SHL77230.1"/>
    <property type="molecule type" value="Genomic_DNA"/>
</dbReference>
<dbReference type="Proteomes" id="UP000184280">
    <property type="component" value="Unassembled WGS sequence"/>
</dbReference>
<organism evidence="1 2">
    <name type="scientific">Xylanibacter ruminicola</name>
    <name type="common">Prevotella ruminicola</name>
    <dbReference type="NCBI Taxonomy" id="839"/>
    <lineage>
        <taxon>Bacteria</taxon>
        <taxon>Pseudomonadati</taxon>
        <taxon>Bacteroidota</taxon>
        <taxon>Bacteroidia</taxon>
        <taxon>Bacteroidales</taxon>
        <taxon>Prevotellaceae</taxon>
        <taxon>Xylanibacter</taxon>
    </lineage>
</organism>
<evidence type="ECO:0000313" key="2">
    <source>
        <dbReference type="Proteomes" id="UP000184280"/>
    </source>
</evidence>
<reference evidence="1 2" key="1">
    <citation type="submission" date="2016-11" db="EMBL/GenBank/DDBJ databases">
        <authorList>
            <person name="Jaros S."/>
            <person name="Januszkiewicz K."/>
            <person name="Wedrychowicz H."/>
        </authorList>
    </citation>
    <scope>NUCLEOTIDE SEQUENCE [LARGE SCALE GENOMIC DNA]</scope>
    <source>
        <strain evidence="1 2">BPI-34</strain>
    </source>
</reference>
<name>A0A1M7DCP8_XYLRU</name>
<proteinExistence type="predicted"/>
<evidence type="ECO:0000313" key="1">
    <source>
        <dbReference type="EMBL" id="SHL77230.1"/>
    </source>
</evidence>
<dbReference type="AlphaFoldDB" id="A0A1M7DCP8"/>
<protein>
    <submittedName>
        <fullName evidence="1">Uncharacterized protein</fullName>
    </submittedName>
</protein>